<evidence type="ECO:0000313" key="2">
    <source>
        <dbReference type="EMBL" id="KAJ7607212.1"/>
    </source>
</evidence>
<evidence type="ECO:0000313" key="3">
    <source>
        <dbReference type="Proteomes" id="UP001221142"/>
    </source>
</evidence>
<dbReference type="Pfam" id="PF18803">
    <property type="entry name" value="CxC2"/>
    <property type="match status" value="1"/>
</dbReference>
<feature type="domain" description="CxC2-like cysteine cluster KDZ transposase-associated" evidence="1">
    <location>
        <begin position="87"/>
        <end position="189"/>
    </location>
</feature>
<dbReference type="AlphaFoldDB" id="A0AAD7B1C8"/>
<dbReference type="EMBL" id="JARKIF010000051">
    <property type="protein sequence ID" value="KAJ7607212.1"/>
    <property type="molecule type" value="Genomic_DNA"/>
</dbReference>
<sequence>MGTWRAYAQSFLDRMIRRHGLGTHPTCGPCGARWSEGQRIFRCVQCGEYLQCVPCLRAAHQLNPLHRIKQPTTTGTAAQRRRGRLPGVGLIYQLGHHGLPCTEPGAVHSMVVLDCSGIFTIDIRYCGCRPWQDTSNVDQLLDNAWYPATVVDPATCATFRCLEDFRMLNVVGNINAHDYIGTLERLTDPLMSDEVPDRYKAFGRMSRQYNFLQQAVRTGWGQMDNGLSLITPGGMAVPCWPCPHADKNLPKGWETVHARYRYLYMLLLALDANFRLKNRLRTNERHDPALGQGHSYFVHGDAYKEHLKSYVAEKDVSSCIAFAALLQKDTRLTKGLRVSGVGGCVCARHGVVRPLGMGDLQKGERYSNMDYILLSALTGVAVTFVAISYDIA</sequence>
<organism evidence="2 3">
    <name type="scientific">Roridomyces roridus</name>
    <dbReference type="NCBI Taxonomy" id="1738132"/>
    <lineage>
        <taxon>Eukaryota</taxon>
        <taxon>Fungi</taxon>
        <taxon>Dikarya</taxon>
        <taxon>Basidiomycota</taxon>
        <taxon>Agaricomycotina</taxon>
        <taxon>Agaricomycetes</taxon>
        <taxon>Agaricomycetidae</taxon>
        <taxon>Agaricales</taxon>
        <taxon>Marasmiineae</taxon>
        <taxon>Mycenaceae</taxon>
        <taxon>Roridomyces</taxon>
    </lineage>
</organism>
<dbReference type="Pfam" id="PF18758">
    <property type="entry name" value="KDZ"/>
    <property type="match status" value="1"/>
</dbReference>
<comment type="caution">
    <text evidence="2">The sequence shown here is derived from an EMBL/GenBank/DDBJ whole genome shotgun (WGS) entry which is preliminary data.</text>
</comment>
<feature type="non-terminal residue" evidence="2">
    <location>
        <position position="392"/>
    </location>
</feature>
<dbReference type="InterPro" id="IPR041457">
    <property type="entry name" value="CxC2_KDZ-assoc"/>
</dbReference>
<name>A0AAD7B1C8_9AGAR</name>
<protein>
    <recommendedName>
        <fullName evidence="1">CxC2-like cysteine cluster KDZ transposase-associated domain-containing protein</fullName>
    </recommendedName>
</protein>
<gene>
    <name evidence="2" type="ORF">FB45DRAFT_691621</name>
</gene>
<dbReference type="Proteomes" id="UP001221142">
    <property type="component" value="Unassembled WGS sequence"/>
</dbReference>
<evidence type="ECO:0000259" key="1">
    <source>
        <dbReference type="Pfam" id="PF18803"/>
    </source>
</evidence>
<accession>A0AAD7B1C8</accession>
<keyword evidence="3" id="KW-1185">Reference proteome</keyword>
<proteinExistence type="predicted"/>
<reference evidence="2" key="1">
    <citation type="submission" date="2023-03" db="EMBL/GenBank/DDBJ databases">
        <title>Massive genome expansion in bonnet fungi (Mycena s.s.) driven by repeated elements and novel gene families across ecological guilds.</title>
        <authorList>
            <consortium name="Lawrence Berkeley National Laboratory"/>
            <person name="Harder C.B."/>
            <person name="Miyauchi S."/>
            <person name="Viragh M."/>
            <person name="Kuo A."/>
            <person name="Thoen E."/>
            <person name="Andreopoulos B."/>
            <person name="Lu D."/>
            <person name="Skrede I."/>
            <person name="Drula E."/>
            <person name="Henrissat B."/>
            <person name="Morin E."/>
            <person name="Kohler A."/>
            <person name="Barry K."/>
            <person name="LaButti K."/>
            <person name="Morin E."/>
            <person name="Salamov A."/>
            <person name="Lipzen A."/>
            <person name="Mereny Z."/>
            <person name="Hegedus B."/>
            <person name="Baldrian P."/>
            <person name="Stursova M."/>
            <person name="Weitz H."/>
            <person name="Taylor A."/>
            <person name="Grigoriev I.V."/>
            <person name="Nagy L.G."/>
            <person name="Martin F."/>
            <person name="Kauserud H."/>
        </authorList>
    </citation>
    <scope>NUCLEOTIDE SEQUENCE</scope>
    <source>
        <strain evidence="2">9284</strain>
    </source>
</reference>
<dbReference type="InterPro" id="IPR040521">
    <property type="entry name" value="KDZ"/>
</dbReference>